<dbReference type="EMBL" id="CADCTQ010000209">
    <property type="protein sequence ID" value="CAA9258330.1"/>
    <property type="molecule type" value="Genomic_DNA"/>
</dbReference>
<reference evidence="1" key="1">
    <citation type="submission" date="2020-02" db="EMBL/GenBank/DDBJ databases">
        <authorList>
            <person name="Meier V. D."/>
        </authorList>
    </citation>
    <scope>NUCLEOTIDE SEQUENCE</scope>
    <source>
        <strain evidence="1">AVDCRST_MAG56</strain>
    </source>
</reference>
<protein>
    <submittedName>
        <fullName evidence="1">Uncharacterized protein</fullName>
    </submittedName>
</protein>
<organism evidence="1">
    <name type="scientific">uncultured Cytophagales bacterium</name>
    <dbReference type="NCBI Taxonomy" id="158755"/>
    <lineage>
        <taxon>Bacteria</taxon>
        <taxon>Pseudomonadati</taxon>
        <taxon>Bacteroidota</taxon>
        <taxon>Sphingobacteriia</taxon>
        <taxon>Sphingobacteriales</taxon>
        <taxon>environmental samples</taxon>
    </lineage>
</organism>
<sequence>MPIRASGFTALGELINRHGFALPFVIEKSGIDRNRLAYLRTKANAVLSLWEAYALAPIFRMTLDQFAEELKRIEEEGGKQ</sequence>
<evidence type="ECO:0000313" key="1">
    <source>
        <dbReference type="EMBL" id="CAA9258330.1"/>
    </source>
</evidence>
<accession>A0A6J4IQW3</accession>
<proteinExistence type="predicted"/>
<dbReference type="AlphaFoldDB" id="A0A6J4IQW3"/>
<gene>
    <name evidence="1" type="ORF">AVDCRST_MAG56-2553</name>
</gene>
<name>A0A6J4IQW3_9SPHI</name>